<dbReference type="STRING" id="418985.A0A1V9X573"/>
<keyword evidence="8" id="KW-1185">Reference proteome</keyword>
<feature type="transmembrane region" description="Helical" evidence="5">
    <location>
        <begin position="24"/>
        <end position="46"/>
    </location>
</feature>
<keyword evidence="2 5" id="KW-0812">Transmembrane</keyword>
<dbReference type="InterPro" id="IPR007074">
    <property type="entry name" value="LicD/FKTN/FKRP_NTP_transf"/>
</dbReference>
<evidence type="ECO:0000256" key="1">
    <source>
        <dbReference type="ARBA" id="ARBA00004167"/>
    </source>
</evidence>
<organism evidence="7 8">
    <name type="scientific">Tropilaelaps mercedesae</name>
    <dbReference type="NCBI Taxonomy" id="418985"/>
    <lineage>
        <taxon>Eukaryota</taxon>
        <taxon>Metazoa</taxon>
        <taxon>Ecdysozoa</taxon>
        <taxon>Arthropoda</taxon>
        <taxon>Chelicerata</taxon>
        <taxon>Arachnida</taxon>
        <taxon>Acari</taxon>
        <taxon>Parasitiformes</taxon>
        <taxon>Mesostigmata</taxon>
        <taxon>Gamasina</taxon>
        <taxon>Dermanyssoidea</taxon>
        <taxon>Laelapidae</taxon>
        <taxon>Tropilaelaps</taxon>
    </lineage>
</organism>
<dbReference type="PANTHER" id="PTHR15407:SF28">
    <property type="entry name" value="RIBITOL-5-PHOSPHATE TRANSFERASE FKTN"/>
    <property type="match status" value="1"/>
</dbReference>
<name>A0A1V9X573_9ACAR</name>
<dbReference type="GO" id="GO:0016020">
    <property type="term" value="C:membrane"/>
    <property type="evidence" value="ECO:0007669"/>
    <property type="project" value="UniProtKB-SubCell"/>
</dbReference>
<evidence type="ECO:0000313" key="8">
    <source>
        <dbReference type="Proteomes" id="UP000192247"/>
    </source>
</evidence>
<proteinExistence type="predicted"/>
<comment type="caution">
    <text evidence="7">The sequence shown here is derived from an EMBL/GenBank/DDBJ whole genome shotgun (WGS) entry which is preliminary data.</text>
</comment>
<evidence type="ECO:0000256" key="5">
    <source>
        <dbReference type="SAM" id="Phobius"/>
    </source>
</evidence>
<reference evidence="7 8" key="1">
    <citation type="journal article" date="2017" name="Gigascience">
        <title>Draft genome of the honey bee ectoparasitic mite, Tropilaelaps mercedesae, is shaped by the parasitic life history.</title>
        <authorList>
            <person name="Dong X."/>
            <person name="Armstrong S.D."/>
            <person name="Xia D."/>
            <person name="Makepeace B.L."/>
            <person name="Darby A.C."/>
            <person name="Kadowaki T."/>
        </authorList>
    </citation>
    <scope>NUCLEOTIDE SEQUENCE [LARGE SCALE GENOMIC DNA]</scope>
    <source>
        <strain evidence="7">Wuxi-XJTLU</strain>
    </source>
</reference>
<dbReference type="Pfam" id="PF04991">
    <property type="entry name" value="LicD"/>
    <property type="match status" value="1"/>
</dbReference>
<comment type="subcellular location">
    <subcellularLocation>
        <location evidence="1">Membrane</location>
        <topology evidence="1">Single-pass membrane protein</topology>
    </subcellularLocation>
</comment>
<dbReference type="GO" id="GO:0009100">
    <property type="term" value="P:glycoprotein metabolic process"/>
    <property type="evidence" value="ECO:0007669"/>
    <property type="project" value="UniProtKB-ARBA"/>
</dbReference>
<dbReference type="InterPro" id="IPR009644">
    <property type="entry name" value="FKTN/MNN4/W02B3.4-1"/>
</dbReference>
<evidence type="ECO:0000313" key="7">
    <source>
        <dbReference type="EMBL" id="OQR68548.1"/>
    </source>
</evidence>
<sequence>MLRPFFRLVEWFCARTLFRRRVRALLYVTLILAALTIQIVLLARLLSSSYVSNIQDAGGAPGPNFSAFPSWRAIHDVLETARSVRLPVFALRADSSPPPPSEATANDAEAPSFDCLHFCRGERFQFGTVAAFSNRREPQFIEQLLANGFEVDTVRVPNPNMVELIVELTAHFVIRLANANTKANVNLPVYAGVASGTPSSLALPTHSASKSSLEIIIHIVVFHDRPDQFWWQAPVARSHPLRRHLEGLPFIDVAGAHGKMEIAEGVRDGIQLLLPAQSFRPSAEFIDCNRTHAEEFFTKNGGRDSSPNSELFRIRVRKLLLKVKTLLSKHSIPFWLSSGTCLGWFRQCDVIPYTTDVDIGVFIEDFRPAMIDEFSTHDLALTHVFGHPGDSYELSFLDVAEQLKLDVFFFYRERNYTWNGGTQARTGHKYKYVFPPFEMCLTEFLDLLVQVPCPTLPYIEANYGPEWVRPVRHWDWKRSPPNVRENGVWPMEQWNRLIQLFPLPPY</sequence>
<dbReference type="OrthoDB" id="444255at2759"/>
<dbReference type="Proteomes" id="UP000192247">
    <property type="component" value="Unassembled WGS sequence"/>
</dbReference>
<evidence type="ECO:0000256" key="3">
    <source>
        <dbReference type="ARBA" id="ARBA00022989"/>
    </source>
</evidence>
<evidence type="ECO:0000259" key="6">
    <source>
        <dbReference type="Pfam" id="PF04991"/>
    </source>
</evidence>
<dbReference type="InParanoid" id="A0A1V9X573"/>
<feature type="domain" description="LicD/FKTN/FKRP nucleotidyltransferase" evidence="6">
    <location>
        <begin position="329"/>
        <end position="367"/>
    </location>
</feature>
<evidence type="ECO:0000256" key="4">
    <source>
        <dbReference type="ARBA" id="ARBA00023136"/>
    </source>
</evidence>
<keyword evidence="4 5" id="KW-0472">Membrane</keyword>
<protein>
    <submittedName>
        <fullName evidence="7">Fukutin-like</fullName>
    </submittedName>
</protein>
<evidence type="ECO:0000256" key="2">
    <source>
        <dbReference type="ARBA" id="ARBA00022692"/>
    </source>
</evidence>
<gene>
    <name evidence="7" type="ORF">BIW11_01992</name>
</gene>
<dbReference type="EMBL" id="MNPL01024392">
    <property type="protein sequence ID" value="OQR68548.1"/>
    <property type="molecule type" value="Genomic_DNA"/>
</dbReference>
<dbReference type="AlphaFoldDB" id="A0A1V9X573"/>
<keyword evidence="3 5" id="KW-1133">Transmembrane helix</keyword>
<dbReference type="PANTHER" id="PTHR15407">
    <property type="entry name" value="FUKUTIN-RELATED"/>
    <property type="match status" value="1"/>
</dbReference>
<accession>A0A1V9X573</accession>